<feature type="non-terminal residue" evidence="4">
    <location>
        <position position="1"/>
    </location>
</feature>
<keyword evidence="1" id="KW-0732">Signal</keyword>
<dbReference type="GO" id="GO:0098609">
    <property type="term" value="P:cell-cell adhesion"/>
    <property type="evidence" value="ECO:0007669"/>
    <property type="project" value="TreeGrafter"/>
</dbReference>
<dbReference type="GO" id="GO:0005178">
    <property type="term" value="F:integrin binding"/>
    <property type="evidence" value="ECO:0007669"/>
    <property type="project" value="TreeGrafter"/>
</dbReference>
<dbReference type="GO" id="GO:0033627">
    <property type="term" value="P:cell adhesion mediated by integrin"/>
    <property type="evidence" value="ECO:0007669"/>
    <property type="project" value="TreeGrafter"/>
</dbReference>
<dbReference type="PROSITE" id="PS51470">
    <property type="entry name" value="FG_GAP"/>
    <property type="match status" value="4"/>
</dbReference>
<comment type="caution">
    <text evidence="4">The sequence shown here is derived from an EMBL/GenBank/DDBJ whole genome shotgun (WGS) entry which is preliminary data.</text>
</comment>
<keyword evidence="3" id="KW-0325">Glycoprotein</keyword>
<evidence type="ECO:0000256" key="1">
    <source>
        <dbReference type="ARBA" id="ARBA00022729"/>
    </source>
</evidence>
<evidence type="ECO:0000256" key="3">
    <source>
        <dbReference type="ARBA" id="ARBA00023180"/>
    </source>
</evidence>
<dbReference type="InterPro" id="IPR013517">
    <property type="entry name" value="FG-GAP"/>
</dbReference>
<organism evidence="4">
    <name type="scientific">marine sediment metagenome</name>
    <dbReference type="NCBI Taxonomy" id="412755"/>
    <lineage>
        <taxon>unclassified sequences</taxon>
        <taxon>metagenomes</taxon>
        <taxon>ecological metagenomes</taxon>
    </lineage>
</organism>
<dbReference type="Pfam" id="PF01839">
    <property type="entry name" value="FG-GAP"/>
    <property type="match status" value="4"/>
</dbReference>
<name>X0TRV6_9ZZZZ</name>
<dbReference type="PANTHER" id="PTHR23220:SF122">
    <property type="entry name" value="INTEGRIN ALPHA-PS1"/>
    <property type="match status" value="1"/>
</dbReference>
<dbReference type="PRINTS" id="PR01185">
    <property type="entry name" value="INTEGRINA"/>
</dbReference>
<dbReference type="InterPro" id="IPR013519">
    <property type="entry name" value="Int_alpha_beta-p"/>
</dbReference>
<evidence type="ECO:0000256" key="2">
    <source>
        <dbReference type="ARBA" id="ARBA00022737"/>
    </source>
</evidence>
<dbReference type="GO" id="GO:0009897">
    <property type="term" value="C:external side of plasma membrane"/>
    <property type="evidence" value="ECO:0007669"/>
    <property type="project" value="TreeGrafter"/>
</dbReference>
<dbReference type="InterPro" id="IPR028994">
    <property type="entry name" value="Integrin_alpha_N"/>
</dbReference>
<proteinExistence type="predicted"/>
<feature type="non-terminal residue" evidence="4">
    <location>
        <position position="274"/>
    </location>
</feature>
<dbReference type="GO" id="GO:0007229">
    <property type="term" value="P:integrin-mediated signaling pathway"/>
    <property type="evidence" value="ECO:0007669"/>
    <property type="project" value="TreeGrafter"/>
</dbReference>
<dbReference type="SMART" id="SM00191">
    <property type="entry name" value="Int_alpha"/>
    <property type="match status" value="4"/>
</dbReference>
<dbReference type="GO" id="GO:0008305">
    <property type="term" value="C:integrin complex"/>
    <property type="evidence" value="ECO:0007669"/>
    <property type="project" value="InterPro"/>
</dbReference>
<evidence type="ECO:0000313" key="4">
    <source>
        <dbReference type="EMBL" id="GAF96313.1"/>
    </source>
</evidence>
<keyword evidence="2" id="KW-0677">Repeat</keyword>
<gene>
    <name evidence="4" type="ORF">S01H1_32212</name>
</gene>
<dbReference type="GO" id="GO:0007160">
    <property type="term" value="P:cell-matrix adhesion"/>
    <property type="evidence" value="ECO:0007669"/>
    <property type="project" value="TreeGrafter"/>
</dbReference>
<sequence length="274" mass="28235">GDGYDDVIVGAPEFDIDEDKYDGRAEVFYGSSTGLSSDPDWTEDSDQIFAAFGISVGSAGDMDGDGYDDVVIGAHTYDNGETNEGRAFVYLGDETGLSDSPDWTAESNQATAYFGISVGAAGDVNGDGCADVIVGAYSYDNGETNEGRAFVYHGCATDLTAIPDWTAESDQPNAGFGNSVGTAGDVNGDGYADVIIGASGYDNGQEDEGRAFVYHGSSTGLSTSLGWTAESDQEGAYFGNSVGTAGDVNGDGYADVIVGALMYDNGIPDVGRAY</sequence>
<reference evidence="4" key="1">
    <citation type="journal article" date="2014" name="Front. Microbiol.">
        <title>High frequency of phylogenetically diverse reductive dehalogenase-homologous genes in deep subseafloor sedimentary metagenomes.</title>
        <authorList>
            <person name="Kawai M."/>
            <person name="Futagami T."/>
            <person name="Toyoda A."/>
            <person name="Takaki Y."/>
            <person name="Nishi S."/>
            <person name="Hori S."/>
            <person name="Arai W."/>
            <person name="Tsubouchi T."/>
            <person name="Morono Y."/>
            <person name="Uchiyama I."/>
            <person name="Ito T."/>
            <person name="Fujiyama A."/>
            <person name="Inagaki F."/>
            <person name="Takami H."/>
        </authorList>
    </citation>
    <scope>NUCLEOTIDE SEQUENCE</scope>
    <source>
        <strain evidence="4">Expedition CK06-06</strain>
    </source>
</reference>
<protein>
    <submittedName>
        <fullName evidence="4">Uncharacterized protein</fullName>
    </submittedName>
</protein>
<dbReference type="AlphaFoldDB" id="X0TRV6"/>
<dbReference type="PANTHER" id="PTHR23220">
    <property type="entry name" value="INTEGRIN ALPHA"/>
    <property type="match status" value="1"/>
</dbReference>
<dbReference type="InterPro" id="IPR000413">
    <property type="entry name" value="Integrin_alpha"/>
</dbReference>
<dbReference type="SUPFAM" id="SSF69318">
    <property type="entry name" value="Integrin alpha N-terminal domain"/>
    <property type="match status" value="2"/>
</dbReference>
<dbReference type="EMBL" id="BARS01019932">
    <property type="protein sequence ID" value="GAF96313.1"/>
    <property type="molecule type" value="Genomic_DNA"/>
</dbReference>
<dbReference type="Gene3D" id="2.130.10.130">
    <property type="entry name" value="Integrin alpha, N-terminal"/>
    <property type="match status" value="3"/>
</dbReference>
<accession>X0TRV6</accession>